<dbReference type="InterPro" id="IPR026822">
    <property type="entry name" value="Spp2/MOS2_G-patch"/>
</dbReference>
<dbReference type="GO" id="GO:0000398">
    <property type="term" value="P:mRNA splicing, via spliceosome"/>
    <property type="evidence" value="ECO:0000318"/>
    <property type="project" value="GO_Central"/>
</dbReference>
<sequence>MVIPRLENSWKPEKRMKNLMSAPEDSVQEFVGEVLPAGPVEGVQYGLSVRSSKAGGGGSVKMDIMEARELRAKLDKEALVDHLEFLPESASLAAYDAMPVEKFGQALLLGMGWRDGRGIGRRATEDVKATEFVRRPERLGLGAAKPDLVAPVGPDGKVRHRVEIGEKLVERAKRGVYGGKVMTIVSGRHAGLRGEVLGRKDKVANPGEVVGVKLAGSGETVEVDAKNLADVGSVEEENAMKRLKELRIQRGDGGGDDERARPWLRSQIRVRVVSKRFQGGRLYLKKGRVIDVVAPTVCHIVLDESGDLVEEVKQEYLETAIPKPGGRVIVVGGKLRGSIGKLLERDSKKQVAVVQMEESFEMATLDLDHLAEFTGDGA</sequence>
<protein>
    <recommendedName>
        <fullName evidence="5">G-patch domain-containing protein</fullName>
    </recommendedName>
</protein>
<evidence type="ECO:0000256" key="2">
    <source>
        <dbReference type="ARBA" id="ARBA00010966"/>
    </source>
</evidence>
<dbReference type="STRING" id="88036.D8S406"/>
<evidence type="ECO:0000256" key="4">
    <source>
        <dbReference type="ARBA" id="ARBA00023242"/>
    </source>
</evidence>
<evidence type="ECO:0000259" key="5">
    <source>
        <dbReference type="PROSITE" id="PS50174"/>
    </source>
</evidence>
<feature type="domain" description="G-patch" evidence="5">
    <location>
        <begin position="100"/>
        <end position="146"/>
    </location>
</feature>
<dbReference type="InterPro" id="IPR000467">
    <property type="entry name" value="G_patch_dom"/>
</dbReference>
<dbReference type="eggNOG" id="KOG4315">
    <property type="taxonomic scope" value="Eukaryota"/>
</dbReference>
<reference evidence="6 7" key="1">
    <citation type="journal article" date="2011" name="Science">
        <title>The Selaginella genome identifies genetic changes associated with the evolution of vascular plants.</title>
        <authorList>
            <person name="Banks J.A."/>
            <person name="Nishiyama T."/>
            <person name="Hasebe M."/>
            <person name="Bowman J.L."/>
            <person name="Gribskov M."/>
            <person name="dePamphilis C."/>
            <person name="Albert V.A."/>
            <person name="Aono N."/>
            <person name="Aoyama T."/>
            <person name="Ambrose B.A."/>
            <person name="Ashton N.W."/>
            <person name="Axtell M.J."/>
            <person name="Barker E."/>
            <person name="Barker M.S."/>
            <person name="Bennetzen J.L."/>
            <person name="Bonawitz N.D."/>
            <person name="Chapple C."/>
            <person name="Cheng C."/>
            <person name="Correa L.G."/>
            <person name="Dacre M."/>
            <person name="DeBarry J."/>
            <person name="Dreyer I."/>
            <person name="Elias M."/>
            <person name="Engstrom E.M."/>
            <person name="Estelle M."/>
            <person name="Feng L."/>
            <person name="Finet C."/>
            <person name="Floyd S.K."/>
            <person name="Frommer W.B."/>
            <person name="Fujita T."/>
            <person name="Gramzow L."/>
            <person name="Gutensohn M."/>
            <person name="Harholt J."/>
            <person name="Hattori M."/>
            <person name="Heyl A."/>
            <person name="Hirai T."/>
            <person name="Hiwatashi Y."/>
            <person name="Ishikawa M."/>
            <person name="Iwata M."/>
            <person name="Karol K.G."/>
            <person name="Koehler B."/>
            <person name="Kolukisaoglu U."/>
            <person name="Kubo M."/>
            <person name="Kurata T."/>
            <person name="Lalonde S."/>
            <person name="Li K."/>
            <person name="Li Y."/>
            <person name="Litt A."/>
            <person name="Lyons E."/>
            <person name="Manning G."/>
            <person name="Maruyama T."/>
            <person name="Michael T.P."/>
            <person name="Mikami K."/>
            <person name="Miyazaki S."/>
            <person name="Morinaga S."/>
            <person name="Murata T."/>
            <person name="Mueller-Roeber B."/>
            <person name="Nelson D.R."/>
            <person name="Obara M."/>
            <person name="Oguri Y."/>
            <person name="Olmstead R.G."/>
            <person name="Onodera N."/>
            <person name="Petersen B.L."/>
            <person name="Pils B."/>
            <person name="Prigge M."/>
            <person name="Rensing S.A."/>
            <person name="Riano-Pachon D.M."/>
            <person name="Roberts A.W."/>
            <person name="Sato Y."/>
            <person name="Scheller H.V."/>
            <person name="Schulz B."/>
            <person name="Schulz C."/>
            <person name="Shakirov E.V."/>
            <person name="Shibagaki N."/>
            <person name="Shinohara N."/>
            <person name="Shippen D.E."/>
            <person name="Soerensen I."/>
            <person name="Sotooka R."/>
            <person name="Sugimoto N."/>
            <person name="Sugita M."/>
            <person name="Sumikawa N."/>
            <person name="Tanurdzic M."/>
            <person name="Theissen G."/>
            <person name="Ulvskov P."/>
            <person name="Wakazuki S."/>
            <person name="Weng J.K."/>
            <person name="Willats W.W."/>
            <person name="Wipf D."/>
            <person name="Wolf P.G."/>
            <person name="Yang L."/>
            <person name="Zimmer A.D."/>
            <person name="Zhu Q."/>
            <person name="Mitros T."/>
            <person name="Hellsten U."/>
            <person name="Loque D."/>
            <person name="Otillar R."/>
            <person name="Salamov A."/>
            <person name="Schmutz J."/>
            <person name="Shapiro H."/>
            <person name="Lindquist E."/>
            <person name="Lucas S."/>
            <person name="Rokhsar D."/>
            <person name="Grigoriev I.V."/>
        </authorList>
    </citation>
    <scope>NUCLEOTIDE SEQUENCE [LARGE SCALE GENOMIC DNA]</scope>
</reference>
<name>D8S406_SELML</name>
<evidence type="ECO:0000256" key="3">
    <source>
        <dbReference type="ARBA" id="ARBA00022737"/>
    </source>
</evidence>
<dbReference type="Proteomes" id="UP000001514">
    <property type="component" value="Unassembled WGS sequence"/>
</dbReference>
<proteinExistence type="inferred from homology"/>
<dbReference type="PROSITE" id="PS50174">
    <property type="entry name" value="G_PATCH"/>
    <property type="match status" value="1"/>
</dbReference>
<dbReference type="InterPro" id="IPR041994">
    <property type="entry name" value="GPKOW_KOW2"/>
</dbReference>
<dbReference type="InterPro" id="IPR014722">
    <property type="entry name" value="Rib_uL2_dom2"/>
</dbReference>
<dbReference type="SMART" id="SM00443">
    <property type="entry name" value="G_patch"/>
    <property type="match status" value="1"/>
</dbReference>
<keyword evidence="3" id="KW-0677">Repeat</keyword>
<dbReference type="PANTHER" id="PTHR15818">
    <property type="entry name" value="G PATCH AND KOW-CONTAINING"/>
    <property type="match status" value="1"/>
</dbReference>
<dbReference type="Gene3D" id="2.30.30.140">
    <property type="match status" value="1"/>
</dbReference>
<dbReference type="InterPro" id="IPR045166">
    <property type="entry name" value="Spp2-like"/>
</dbReference>
<accession>D8S406</accession>
<evidence type="ECO:0000313" key="7">
    <source>
        <dbReference type="Proteomes" id="UP000001514"/>
    </source>
</evidence>
<dbReference type="Pfam" id="PF25088">
    <property type="entry name" value="GPKOW_C"/>
    <property type="match status" value="1"/>
</dbReference>
<dbReference type="FunCoup" id="D8S406">
    <property type="interactions" value="4402"/>
</dbReference>
<dbReference type="SMART" id="SM00739">
    <property type="entry name" value="KOW"/>
    <property type="match status" value="2"/>
</dbReference>
<dbReference type="EMBL" id="GL377601">
    <property type="protein sequence ID" value="EFJ20674.1"/>
    <property type="molecule type" value="Genomic_DNA"/>
</dbReference>
<keyword evidence="7" id="KW-1185">Reference proteome</keyword>
<keyword evidence="4" id="KW-0539">Nucleus</keyword>
<organism evidence="7">
    <name type="scientific">Selaginella moellendorffii</name>
    <name type="common">Spikemoss</name>
    <dbReference type="NCBI Taxonomy" id="88036"/>
    <lineage>
        <taxon>Eukaryota</taxon>
        <taxon>Viridiplantae</taxon>
        <taxon>Streptophyta</taxon>
        <taxon>Embryophyta</taxon>
        <taxon>Tracheophyta</taxon>
        <taxon>Lycopodiopsida</taxon>
        <taxon>Selaginellales</taxon>
        <taxon>Selaginellaceae</taxon>
        <taxon>Selaginella</taxon>
    </lineage>
</organism>
<evidence type="ECO:0000256" key="1">
    <source>
        <dbReference type="ARBA" id="ARBA00004123"/>
    </source>
</evidence>
<dbReference type="KEGG" id="smo:SELMODRAFT_176683"/>
<dbReference type="Gene3D" id="2.30.30.30">
    <property type="match status" value="1"/>
</dbReference>
<dbReference type="CDD" id="cd13153">
    <property type="entry name" value="KOW_GPKOW_B"/>
    <property type="match status" value="1"/>
</dbReference>
<dbReference type="PANTHER" id="PTHR15818:SF2">
    <property type="entry name" value="G-PATCH DOMAIN AND KOW MOTIFS-CONTAINING PROTEIN"/>
    <property type="match status" value="1"/>
</dbReference>
<dbReference type="HOGENOM" id="CLU_031427_1_0_1"/>
<gene>
    <name evidence="6" type="ORF">SELMODRAFT_176683</name>
</gene>
<comment type="similarity">
    <text evidence="2">Belongs to the MOS2 family.</text>
</comment>
<dbReference type="InterPro" id="IPR005824">
    <property type="entry name" value="KOW"/>
</dbReference>
<dbReference type="AlphaFoldDB" id="D8S406"/>
<dbReference type="Pfam" id="PF12656">
    <property type="entry name" value="G-patch_2"/>
    <property type="match status" value="1"/>
</dbReference>
<dbReference type="GO" id="GO:0003676">
    <property type="term" value="F:nucleic acid binding"/>
    <property type="evidence" value="ECO:0007669"/>
    <property type="project" value="InterPro"/>
</dbReference>
<dbReference type="OMA" id="VIHSAPR"/>
<comment type="subcellular location">
    <subcellularLocation>
        <location evidence="1">Nucleus</location>
    </subcellularLocation>
</comment>
<evidence type="ECO:0000313" key="6">
    <source>
        <dbReference type="EMBL" id="EFJ20674.1"/>
    </source>
</evidence>
<dbReference type="InParanoid" id="D8S406"/>
<dbReference type="GO" id="GO:0005681">
    <property type="term" value="C:spliceosomal complex"/>
    <property type="evidence" value="ECO:0000318"/>
    <property type="project" value="GO_Central"/>
</dbReference>
<dbReference type="Gramene" id="EFJ20674">
    <property type="protein sequence ID" value="EFJ20674"/>
    <property type="gene ID" value="SELMODRAFT_176683"/>
</dbReference>